<feature type="transmembrane region" description="Helical" evidence="5">
    <location>
        <begin position="145"/>
        <end position="165"/>
    </location>
</feature>
<dbReference type="AlphaFoldDB" id="A0A919D6R8"/>
<dbReference type="InterPro" id="IPR050475">
    <property type="entry name" value="Prenyltransferase_related"/>
</dbReference>
<evidence type="ECO:0000256" key="3">
    <source>
        <dbReference type="ARBA" id="ARBA00022989"/>
    </source>
</evidence>
<evidence type="ECO:0000256" key="1">
    <source>
        <dbReference type="ARBA" id="ARBA00004141"/>
    </source>
</evidence>
<dbReference type="GO" id="GO:0016765">
    <property type="term" value="F:transferase activity, transferring alkyl or aryl (other than methyl) groups"/>
    <property type="evidence" value="ECO:0007669"/>
    <property type="project" value="InterPro"/>
</dbReference>
<evidence type="ECO:0000313" key="6">
    <source>
        <dbReference type="EMBL" id="GHE12679.1"/>
    </source>
</evidence>
<dbReference type="Proteomes" id="UP000655443">
    <property type="component" value="Unassembled WGS sequence"/>
</dbReference>
<dbReference type="Pfam" id="PF01040">
    <property type="entry name" value="UbiA"/>
    <property type="match status" value="1"/>
</dbReference>
<proteinExistence type="predicted"/>
<evidence type="ECO:0000256" key="4">
    <source>
        <dbReference type="ARBA" id="ARBA00023136"/>
    </source>
</evidence>
<feature type="transmembrane region" description="Helical" evidence="5">
    <location>
        <begin position="12"/>
        <end position="32"/>
    </location>
</feature>
<dbReference type="PANTHER" id="PTHR42723">
    <property type="entry name" value="CHLOROPHYLL SYNTHASE"/>
    <property type="match status" value="1"/>
</dbReference>
<evidence type="ECO:0000313" key="7">
    <source>
        <dbReference type="Proteomes" id="UP000655443"/>
    </source>
</evidence>
<keyword evidence="2 5" id="KW-0812">Transmembrane</keyword>
<evidence type="ECO:0000256" key="2">
    <source>
        <dbReference type="ARBA" id="ARBA00022692"/>
    </source>
</evidence>
<dbReference type="RefSeq" id="WP_189958249.1">
    <property type="nucleotide sequence ID" value="NZ_BMVG01000035.1"/>
</dbReference>
<dbReference type="InterPro" id="IPR000537">
    <property type="entry name" value="UbiA_prenyltransferase"/>
</dbReference>
<name>A0A919D6R8_9ACTN</name>
<keyword evidence="3 5" id="KW-1133">Transmembrane helix</keyword>
<feature type="transmembrane region" description="Helical" evidence="5">
    <location>
        <begin position="282"/>
        <end position="312"/>
    </location>
</feature>
<reference evidence="6" key="2">
    <citation type="submission" date="2020-09" db="EMBL/GenBank/DDBJ databases">
        <authorList>
            <person name="Sun Q."/>
            <person name="Ohkuma M."/>
        </authorList>
    </citation>
    <scope>NUCLEOTIDE SEQUENCE</scope>
    <source>
        <strain evidence="6">JCM 4714</strain>
    </source>
</reference>
<dbReference type="PANTHER" id="PTHR42723:SF1">
    <property type="entry name" value="CHLOROPHYLL SYNTHASE, CHLOROPLASTIC"/>
    <property type="match status" value="1"/>
</dbReference>
<accession>A0A919D6R8</accession>
<feature type="transmembrane region" description="Helical" evidence="5">
    <location>
        <begin position="171"/>
        <end position="192"/>
    </location>
</feature>
<dbReference type="GO" id="GO:0016020">
    <property type="term" value="C:membrane"/>
    <property type="evidence" value="ECO:0007669"/>
    <property type="project" value="UniProtKB-SubCell"/>
</dbReference>
<gene>
    <name evidence="6" type="ORF">GCM10010339_77070</name>
</gene>
<evidence type="ECO:0008006" key="8">
    <source>
        <dbReference type="Google" id="ProtNLM"/>
    </source>
</evidence>
<keyword evidence="7" id="KW-1185">Reference proteome</keyword>
<comment type="subcellular location">
    <subcellularLocation>
        <location evidence="1">Membrane</location>
        <topology evidence="1">Multi-pass membrane protein</topology>
    </subcellularLocation>
</comment>
<comment type="caution">
    <text evidence="6">The sequence shown here is derived from an EMBL/GenBank/DDBJ whole genome shotgun (WGS) entry which is preliminary data.</text>
</comment>
<organism evidence="6 7">
    <name type="scientific">Streptomyces alanosinicus</name>
    <dbReference type="NCBI Taxonomy" id="68171"/>
    <lineage>
        <taxon>Bacteria</taxon>
        <taxon>Bacillati</taxon>
        <taxon>Actinomycetota</taxon>
        <taxon>Actinomycetes</taxon>
        <taxon>Kitasatosporales</taxon>
        <taxon>Streptomycetaceae</taxon>
        <taxon>Streptomyces</taxon>
    </lineage>
</organism>
<evidence type="ECO:0000256" key="5">
    <source>
        <dbReference type="SAM" id="Phobius"/>
    </source>
</evidence>
<feature type="transmembrane region" description="Helical" evidence="5">
    <location>
        <begin position="116"/>
        <end position="133"/>
    </location>
</feature>
<feature type="transmembrane region" description="Helical" evidence="5">
    <location>
        <begin position="44"/>
        <end position="68"/>
    </location>
</feature>
<dbReference type="EMBL" id="BMVG01000035">
    <property type="protein sequence ID" value="GHE12679.1"/>
    <property type="molecule type" value="Genomic_DNA"/>
</dbReference>
<protein>
    <recommendedName>
        <fullName evidence="8">Prenyltransferase</fullName>
    </recommendedName>
</protein>
<reference evidence="6" key="1">
    <citation type="journal article" date="2014" name="Int. J. Syst. Evol. Microbiol.">
        <title>Complete genome sequence of Corynebacterium casei LMG S-19264T (=DSM 44701T), isolated from a smear-ripened cheese.</title>
        <authorList>
            <consortium name="US DOE Joint Genome Institute (JGI-PGF)"/>
            <person name="Walter F."/>
            <person name="Albersmeier A."/>
            <person name="Kalinowski J."/>
            <person name="Ruckert C."/>
        </authorList>
    </citation>
    <scope>NUCLEOTIDE SEQUENCE</scope>
    <source>
        <strain evidence="6">JCM 4714</strain>
    </source>
</reference>
<feature type="transmembrane region" description="Helical" evidence="5">
    <location>
        <begin position="89"/>
        <end position="110"/>
    </location>
</feature>
<keyword evidence="4 5" id="KW-0472">Membrane</keyword>
<sequence>MGAPARPSAGRFLLLLARSCSIRFTAYYWVGWAVGLAANDRLDVAWALLGVPLWLAYCVGTEAVNRIADRTEDAVNRPERTALCEELGWGRLTSAAVVSWLVFVAIGAALTWTHPGFALPAILLVDIGVALGYSIGPAFKRRRVLALLALTAPVTTPLVTGWAVHGTVDTLLTPVLPAVAVQAAFSLGLSGIKDITDVAGDQEIGYSSLWLALVRLWRPAAVYALVGAPFLLVAGCVAGGALPLVALSVLPLVVVSRLVITAASRAAAPADREAAREVMHQYTFAFLALALAACVATPAALAAALVAAGYWAAASKALHWSGGLSLAQLGRWKDLLTAATPASLADEH</sequence>